<dbReference type="EMBL" id="OC317696">
    <property type="protein sequence ID" value="CAD7398500.1"/>
    <property type="molecule type" value="Genomic_DNA"/>
</dbReference>
<evidence type="ECO:0000313" key="1">
    <source>
        <dbReference type="EMBL" id="CAD7398500.1"/>
    </source>
</evidence>
<accession>A0A7R9GXK8</accession>
<dbReference type="AlphaFoldDB" id="A0A7R9GXK8"/>
<protein>
    <submittedName>
        <fullName evidence="1">Uncharacterized protein</fullName>
    </submittedName>
</protein>
<reference evidence="1" key="1">
    <citation type="submission" date="2020-11" db="EMBL/GenBank/DDBJ databases">
        <authorList>
            <person name="Tran Van P."/>
        </authorList>
    </citation>
    <scope>NUCLEOTIDE SEQUENCE</scope>
</reference>
<name>A0A7R9GXK8_TIMCR</name>
<sequence>MRAPTSTIPQKIVQKEFDDFIRVSTSPGQLRQPCDVILLNMWWGEWMCVLLVGLIRIASGTRVRDCGSTSKVLGAQLMECDAAPCLIPVTDNITMQIRFQTV</sequence>
<organism evidence="1">
    <name type="scientific">Timema cristinae</name>
    <name type="common">Walking stick</name>
    <dbReference type="NCBI Taxonomy" id="61476"/>
    <lineage>
        <taxon>Eukaryota</taxon>
        <taxon>Metazoa</taxon>
        <taxon>Ecdysozoa</taxon>
        <taxon>Arthropoda</taxon>
        <taxon>Hexapoda</taxon>
        <taxon>Insecta</taxon>
        <taxon>Pterygota</taxon>
        <taxon>Neoptera</taxon>
        <taxon>Polyneoptera</taxon>
        <taxon>Phasmatodea</taxon>
        <taxon>Timematodea</taxon>
        <taxon>Timematoidea</taxon>
        <taxon>Timematidae</taxon>
        <taxon>Timema</taxon>
    </lineage>
</organism>
<gene>
    <name evidence="1" type="ORF">TCEB3V08_LOCUS4525</name>
</gene>
<proteinExistence type="predicted"/>